<dbReference type="RefSeq" id="WP_163791358.1">
    <property type="nucleotide sequence ID" value="NZ_AP022587.1"/>
</dbReference>
<keyword evidence="1" id="KW-0456">Lyase</keyword>
<dbReference type="KEGG" id="msto:MSTO_38910"/>
<dbReference type="Gene3D" id="3.40.50.11310">
    <property type="entry name" value="Bacterial phosphonate metabolism protein PhnH"/>
    <property type="match status" value="1"/>
</dbReference>
<keyword evidence="2" id="KW-1185">Reference proteome</keyword>
<dbReference type="InterPro" id="IPR008772">
    <property type="entry name" value="Phosphonate_metab_PhnH"/>
</dbReference>
<dbReference type="Pfam" id="PF05845">
    <property type="entry name" value="PhnH"/>
    <property type="match status" value="1"/>
</dbReference>
<organism evidence="1 2">
    <name type="scientific">Mycobacterium stomatepiae</name>
    <dbReference type="NCBI Taxonomy" id="470076"/>
    <lineage>
        <taxon>Bacteria</taxon>
        <taxon>Bacillati</taxon>
        <taxon>Actinomycetota</taxon>
        <taxon>Actinomycetes</taxon>
        <taxon>Mycobacteriales</taxon>
        <taxon>Mycobacteriaceae</taxon>
        <taxon>Mycobacterium</taxon>
        <taxon>Mycobacterium simiae complex</taxon>
    </lineage>
</organism>
<protein>
    <submittedName>
        <fullName evidence="1">Carbon-phosphorus lyase subunit PhnH</fullName>
    </submittedName>
</protein>
<dbReference type="AlphaFoldDB" id="A0A7I7QCB8"/>
<evidence type="ECO:0000313" key="1">
    <source>
        <dbReference type="EMBL" id="BBY23686.1"/>
    </source>
</evidence>
<dbReference type="EMBL" id="AP022587">
    <property type="protein sequence ID" value="BBY23686.1"/>
    <property type="molecule type" value="Genomic_DNA"/>
</dbReference>
<sequence>MTALRPADSQQIFRAVLEALARPGTPMPLPSEPLRLLAPAVTPIMALADSTTGVCVLETPGDCWADQIATATAAPIWPAEMARLVAAVRPVSADEVRGFTRGSANAPQDAALVSCAVRDVDGGPSRWTLTGPGVRGAVTVAPQGMSAGFVAARAGAVAAYPGGIDVLLVTDDGRIVGLPRTTTIIEEK</sequence>
<dbReference type="GO" id="GO:0016829">
    <property type="term" value="F:lyase activity"/>
    <property type="evidence" value="ECO:0007669"/>
    <property type="project" value="UniProtKB-KW"/>
</dbReference>
<proteinExistence type="predicted"/>
<gene>
    <name evidence="1" type="primary">phnH</name>
    <name evidence="1" type="ORF">MSTO_38910</name>
</gene>
<dbReference type="Proteomes" id="UP000467130">
    <property type="component" value="Chromosome"/>
</dbReference>
<reference evidence="1 2" key="1">
    <citation type="journal article" date="2019" name="Emerg. Microbes Infect.">
        <title>Comprehensive subspecies identification of 175 nontuberculous mycobacteria species based on 7547 genomic profiles.</title>
        <authorList>
            <person name="Matsumoto Y."/>
            <person name="Kinjo T."/>
            <person name="Motooka D."/>
            <person name="Nabeya D."/>
            <person name="Jung N."/>
            <person name="Uechi K."/>
            <person name="Horii T."/>
            <person name="Iida T."/>
            <person name="Fujita J."/>
            <person name="Nakamura S."/>
        </authorList>
    </citation>
    <scope>NUCLEOTIDE SEQUENCE [LARGE SCALE GENOMIC DNA]</scope>
    <source>
        <strain evidence="1 2">JCM 17783</strain>
    </source>
</reference>
<dbReference type="InterPro" id="IPR038058">
    <property type="entry name" value="PhnH-like_sp"/>
</dbReference>
<name>A0A7I7QCB8_9MYCO</name>
<accession>A0A7I7QCB8</accession>
<evidence type="ECO:0000313" key="2">
    <source>
        <dbReference type="Proteomes" id="UP000467130"/>
    </source>
</evidence>
<dbReference type="GO" id="GO:0019634">
    <property type="term" value="P:organic phosphonate metabolic process"/>
    <property type="evidence" value="ECO:0007669"/>
    <property type="project" value="InterPro"/>
</dbReference>
<dbReference type="SUPFAM" id="SSF159709">
    <property type="entry name" value="PhnH-like"/>
    <property type="match status" value="1"/>
</dbReference>
<dbReference type="NCBIfam" id="TIGR03292">
    <property type="entry name" value="PhnH_redo"/>
    <property type="match status" value="1"/>
</dbReference>